<evidence type="ECO:0000256" key="1">
    <source>
        <dbReference type="ARBA" id="ARBA00004651"/>
    </source>
</evidence>
<keyword evidence="3" id="KW-1133">Transmembrane helix</keyword>
<organism evidence="5 6">
    <name type="scientific">Paractinoplanes aksuensis</name>
    <dbReference type="NCBI Taxonomy" id="2939490"/>
    <lineage>
        <taxon>Bacteria</taxon>
        <taxon>Bacillati</taxon>
        <taxon>Actinomycetota</taxon>
        <taxon>Actinomycetes</taxon>
        <taxon>Micromonosporales</taxon>
        <taxon>Micromonosporaceae</taxon>
        <taxon>Paractinoplanes</taxon>
    </lineage>
</organism>
<feature type="signal peptide" evidence="4">
    <location>
        <begin position="1"/>
        <end position="23"/>
    </location>
</feature>
<dbReference type="InterPro" id="IPR050366">
    <property type="entry name" value="BP-dependent_transpt_permease"/>
</dbReference>
<dbReference type="RefSeq" id="WP_253242843.1">
    <property type="nucleotide sequence ID" value="NZ_JAMYJR010000051.1"/>
</dbReference>
<keyword evidence="3" id="KW-0812">Transmembrane</keyword>
<evidence type="ECO:0000313" key="6">
    <source>
        <dbReference type="Proteomes" id="UP001523369"/>
    </source>
</evidence>
<feature type="chain" id="PRO_5045326615" evidence="4">
    <location>
        <begin position="24"/>
        <end position="194"/>
    </location>
</feature>
<comment type="caution">
    <text evidence="5">The sequence shown here is derived from an EMBL/GenBank/DDBJ whole genome shotgun (WGS) entry which is preliminary data.</text>
</comment>
<keyword evidence="2" id="KW-0813">Transport</keyword>
<dbReference type="EMBL" id="JAMYJR010000051">
    <property type="protein sequence ID" value="MCO8276819.1"/>
    <property type="molecule type" value="Genomic_DNA"/>
</dbReference>
<keyword evidence="3" id="KW-0472">Membrane</keyword>
<proteinExistence type="predicted"/>
<protein>
    <submittedName>
        <fullName evidence="5">Uncharacterized protein</fullName>
    </submittedName>
</protein>
<evidence type="ECO:0000256" key="3">
    <source>
        <dbReference type="SAM" id="Phobius"/>
    </source>
</evidence>
<comment type="subcellular location">
    <subcellularLocation>
        <location evidence="1">Cell membrane</location>
        <topology evidence="1">Multi-pass membrane protein</topology>
    </subcellularLocation>
</comment>
<name>A0ABT1E0Z0_9ACTN</name>
<feature type="transmembrane region" description="Helical" evidence="3">
    <location>
        <begin position="110"/>
        <end position="132"/>
    </location>
</feature>
<dbReference type="Proteomes" id="UP001523369">
    <property type="component" value="Unassembled WGS sequence"/>
</dbReference>
<evidence type="ECO:0000256" key="4">
    <source>
        <dbReference type="SAM" id="SignalP"/>
    </source>
</evidence>
<reference evidence="5 6" key="1">
    <citation type="submission" date="2022-06" db="EMBL/GenBank/DDBJ databases">
        <title>New Species of the Genus Actinoplanes, ActinopZanes ferrugineus.</title>
        <authorList>
            <person name="Ding P."/>
        </authorList>
    </citation>
    <scope>NUCLEOTIDE SEQUENCE [LARGE SCALE GENOMIC DNA]</scope>
    <source>
        <strain evidence="5 6">TRM88003</strain>
    </source>
</reference>
<feature type="transmembrane region" description="Helical" evidence="3">
    <location>
        <begin position="75"/>
        <end position="98"/>
    </location>
</feature>
<dbReference type="PANTHER" id="PTHR43386">
    <property type="entry name" value="OLIGOPEPTIDE TRANSPORT SYSTEM PERMEASE PROTEIN APPC"/>
    <property type="match status" value="1"/>
</dbReference>
<evidence type="ECO:0000256" key="2">
    <source>
        <dbReference type="ARBA" id="ARBA00022448"/>
    </source>
</evidence>
<accession>A0ABT1E0Z0</accession>
<keyword evidence="4" id="KW-0732">Signal</keyword>
<feature type="transmembrane region" description="Helical" evidence="3">
    <location>
        <begin position="152"/>
        <end position="179"/>
    </location>
</feature>
<keyword evidence="6" id="KW-1185">Reference proteome</keyword>
<evidence type="ECO:0000313" key="5">
    <source>
        <dbReference type="EMBL" id="MCO8276819.1"/>
    </source>
</evidence>
<gene>
    <name evidence="5" type="ORF">M1L60_40190</name>
</gene>
<dbReference type="PANTHER" id="PTHR43386:SF1">
    <property type="entry name" value="D,D-DIPEPTIDE TRANSPORT SYSTEM PERMEASE PROTEIN DDPC-RELATED"/>
    <property type="match status" value="1"/>
</dbReference>
<sequence>MGAVAAGSLVAVAALAPVITAAAGHDSYSFNIDRFDPTSGAPVGSFGGISGEHWLGVEPGMGRDVLTRLVRSLQFSLGVALAAALVQVLIGLGVAVAVRRGRVRGLLGPALLAGALLVPLNLIVEVRMAYVGRGLRTPPDPSWGEMLSDASVWYAGDPAFLLIVGGLLVVTVLAFLLLAEGLRRRFFTRIRPSQ</sequence>